<name>A0ABD1K306_9TELE</name>
<evidence type="ECO:0000256" key="1">
    <source>
        <dbReference type="SAM" id="MobiDB-lite"/>
    </source>
</evidence>
<protein>
    <submittedName>
        <fullName evidence="2">Uncharacterized protein</fullName>
    </submittedName>
</protein>
<reference evidence="2 3" key="1">
    <citation type="submission" date="2024-09" db="EMBL/GenBank/DDBJ databases">
        <title>A chromosome-level genome assembly of Gray's grenadier anchovy, Coilia grayii.</title>
        <authorList>
            <person name="Fu Z."/>
        </authorList>
    </citation>
    <scope>NUCLEOTIDE SEQUENCE [LARGE SCALE GENOMIC DNA]</scope>
    <source>
        <strain evidence="2">G4</strain>
        <tissue evidence="2">Muscle</tissue>
    </source>
</reference>
<feature type="compositionally biased region" description="Basic and acidic residues" evidence="1">
    <location>
        <begin position="294"/>
        <end position="316"/>
    </location>
</feature>
<dbReference type="Proteomes" id="UP001591681">
    <property type="component" value="Unassembled WGS sequence"/>
</dbReference>
<proteinExistence type="predicted"/>
<comment type="caution">
    <text evidence="2">The sequence shown here is derived from an EMBL/GenBank/DDBJ whole genome shotgun (WGS) entry which is preliminary data.</text>
</comment>
<accession>A0ABD1K306</accession>
<dbReference type="AlphaFoldDB" id="A0ABD1K306"/>
<sequence>MSLRATSHGDLQALSLGKTPVLDAGLSKSFSLSSSNMNGSCRFSRDGMEEIKPIKPSLAPRRPVRAVRPVSAGGTILQINHLQGELVRKRKECEDLKKENKYLSNEIHMERIMMRTENELTMRNLRNLNQDLQAQVKELKQKLHFSQQRATMCSRAAEDAELKRGEAERVRALAEARAMDSHKELDLALDNRAKLSEELQQLKKEHTDVQLLLAKVEKNYFETKLKLDRVSSEKQVLLGENRGLEDERNNLRHRLKEMTEENVKIKEKEVGSRRRALAAEEQSERFSKAQQEAEQGRRLAERERDERTSESLSWREKHQALNSILQAQEDLKAQRRNKACQANIKSYFLCMTESDQRVKILKNSDGSPKNFTEGDPVYISTPEPANDDTETGSSSRTMFRVSAPRTGRDSGPSYFSDLSPMGAESPDSGAARRSRKTVEYFWIPTDEE</sequence>
<gene>
    <name evidence="2" type="ORF">ACEWY4_010748</name>
</gene>
<keyword evidence="3" id="KW-1185">Reference proteome</keyword>
<evidence type="ECO:0000313" key="2">
    <source>
        <dbReference type="EMBL" id="KAL2093436.1"/>
    </source>
</evidence>
<feature type="region of interest" description="Disordered" evidence="1">
    <location>
        <begin position="267"/>
        <end position="316"/>
    </location>
</feature>
<feature type="region of interest" description="Disordered" evidence="1">
    <location>
        <begin position="362"/>
        <end position="434"/>
    </location>
</feature>
<evidence type="ECO:0000313" key="3">
    <source>
        <dbReference type="Proteomes" id="UP001591681"/>
    </source>
</evidence>
<organism evidence="2 3">
    <name type="scientific">Coilia grayii</name>
    <name type="common">Gray's grenadier anchovy</name>
    <dbReference type="NCBI Taxonomy" id="363190"/>
    <lineage>
        <taxon>Eukaryota</taxon>
        <taxon>Metazoa</taxon>
        <taxon>Chordata</taxon>
        <taxon>Craniata</taxon>
        <taxon>Vertebrata</taxon>
        <taxon>Euteleostomi</taxon>
        <taxon>Actinopterygii</taxon>
        <taxon>Neopterygii</taxon>
        <taxon>Teleostei</taxon>
        <taxon>Clupei</taxon>
        <taxon>Clupeiformes</taxon>
        <taxon>Clupeoidei</taxon>
        <taxon>Engraulidae</taxon>
        <taxon>Coilinae</taxon>
        <taxon>Coilia</taxon>
    </lineage>
</organism>
<dbReference type="EMBL" id="JBHFQA010000009">
    <property type="protein sequence ID" value="KAL2093436.1"/>
    <property type="molecule type" value="Genomic_DNA"/>
</dbReference>